<sequence>MSEALSPQIHPFEINSKTREPYLRLPPPLSHIVITPPRLSDAPSAYRHFNDPRIYRWVSSPPFPYLMEHANEWFQKSKGETDIVWKELIEADPHGPLKIVGACPVRAIREEKEDGEDIYLGDCGFARYRYDDVMDLEERAKLNAENEARPVGDPDIVWMIGDYIDPSHHGQGIMTAVIGTLMSKWAVPRMNARCVRPSAFEGNIGSVKTFQKNGFVLLKTVERGMHTMEKGEFPAEDRTLLVLEWKAA</sequence>
<reference evidence="1" key="2">
    <citation type="journal article" date="2022" name="New Phytol.">
        <title>Evolutionary transition to the ectomycorrhizal habit in the genomes of a hyperdiverse lineage of mushroom-forming fungi.</title>
        <authorList>
            <person name="Looney B."/>
            <person name="Miyauchi S."/>
            <person name="Morin E."/>
            <person name="Drula E."/>
            <person name="Courty P.E."/>
            <person name="Kohler A."/>
            <person name="Kuo A."/>
            <person name="LaButti K."/>
            <person name="Pangilinan J."/>
            <person name="Lipzen A."/>
            <person name="Riley R."/>
            <person name="Andreopoulos W."/>
            <person name="He G."/>
            <person name="Johnson J."/>
            <person name="Nolan M."/>
            <person name="Tritt A."/>
            <person name="Barry K.W."/>
            <person name="Grigoriev I.V."/>
            <person name="Nagy L.G."/>
            <person name="Hibbett D."/>
            <person name="Henrissat B."/>
            <person name="Matheny P.B."/>
            <person name="Labbe J."/>
            <person name="Martin F.M."/>
        </authorList>
    </citation>
    <scope>NUCLEOTIDE SEQUENCE</scope>
    <source>
        <strain evidence="1">HHB10654</strain>
    </source>
</reference>
<organism evidence="1 2">
    <name type="scientific">Artomyces pyxidatus</name>
    <dbReference type="NCBI Taxonomy" id="48021"/>
    <lineage>
        <taxon>Eukaryota</taxon>
        <taxon>Fungi</taxon>
        <taxon>Dikarya</taxon>
        <taxon>Basidiomycota</taxon>
        <taxon>Agaricomycotina</taxon>
        <taxon>Agaricomycetes</taxon>
        <taxon>Russulales</taxon>
        <taxon>Auriscalpiaceae</taxon>
        <taxon>Artomyces</taxon>
    </lineage>
</organism>
<name>A0ACB8TDF5_9AGAM</name>
<dbReference type="EMBL" id="MU277192">
    <property type="protein sequence ID" value="KAI0066413.1"/>
    <property type="molecule type" value="Genomic_DNA"/>
</dbReference>
<accession>A0ACB8TDF5</accession>
<dbReference type="Proteomes" id="UP000814140">
    <property type="component" value="Unassembled WGS sequence"/>
</dbReference>
<comment type="caution">
    <text evidence="1">The sequence shown here is derived from an EMBL/GenBank/DDBJ whole genome shotgun (WGS) entry which is preliminary data.</text>
</comment>
<keyword evidence="2" id="KW-1185">Reference proteome</keyword>
<reference evidence="1" key="1">
    <citation type="submission" date="2021-03" db="EMBL/GenBank/DDBJ databases">
        <authorList>
            <consortium name="DOE Joint Genome Institute"/>
            <person name="Ahrendt S."/>
            <person name="Looney B.P."/>
            <person name="Miyauchi S."/>
            <person name="Morin E."/>
            <person name="Drula E."/>
            <person name="Courty P.E."/>
            <person name="Chicoki N."/>
            <person name="Fauchery L."/>
            <person name="Kohler A."/>
            <person name="Kuo A."/>
            <person name="Labutti K."/>
            <person name="Pangilinan J."/>
            <person name="Lipzen A."/>
            <person name="Riley R."/>
            <person name="Andreopoulos W."/>
            <person name="He G."/>
            <person name="Johnson J."/>
            <person name="Barry K.W."/>
            <person name="Grigoriev I.V."/>
            <person name="Nagy L."/>
            <person name="Hibbett D."/>
            <person name="Henrissat B."/>
            <person name="Matheny P.B."/>
            <person name="Labbe J."/>
            <person name="Martin F."/>
        </authorList>
    </citation>
    <scope>NUCLEOTIDE SEQUENCE</scope>
    <source>
        <strain evidence="1">HHB10654</strain>
    </source>
</reference>
<evidence type="ECO:0000313" key="2">
    <source>
        <dbReference type="Proteomes" id="UP000814140"/>
    </source>
</evidence>
<gene>
    <name evidence="1" type="ORF">BV25DRAFT_1820344</name>
</gene>
<proteinExistence type="predicted"/>
<protein>
    <submittedName>
        <fullName evidence="1">Uncharacterized protein</fullName>
    </submittedName>
</protein>
<evidence type="ECO:0000313" key="1">
    <source>
        <dbReference type="EMBL" id="KAI0066413.1"/>
    </source>
</evidence>